<reference evidence="1" key="2">
    <citation type="submission" date="2022-06" db="UniProtKB">
        <authorList>
            <consortium name="EnsemblMetazoa"/>
        </authorList>
    </citation>
    <scope>IDENTIFICATION</scope>
    <source>
        <strain evidence="1">DF5081</strain>
    </source>
</reference>
<evidence type="ECO:0000313" key="1">
    <source>
        <dbReference type="EnsemblMetazoa" id="CJA09147.1"/>
    </source>
</evidence>
<organism evidence="1 2">
    <name type="scientific">Caenorhabditis japonica</name>
    <dbReference type="NCBI Taxonomy" id="281687"/>
    <lineage>
        <taxon>Eukaryota</taxon>
        <taxon>Metazoa</taxon>
        <taxon>Ecdysozoa</taxon>
        <taxon>Nematoda</taxon>
        <taxon>Chromadorea</taxon>
        <taxon>Rhabditida</taxon>
        <taxon>Rhabditina</taxon>
        <taxon>Rhabditomorpha</taxon>
        <taxon>Rhabditoidea</taxon>
        <taxon>Rhabditidae</taxon>
        <taxon>Peloderinae</taxon>
        <taxon>Caenorhabditis</taxon>
    </lineage>
</organism>
<dbReference type="AlphaFoldDB" id="A0A8R1HXN5"/>
<accession>A0A8R1HXN5</accession>
<protein>
    <submittedName>
        <fullName evidence="1">Uncharacterized protein</fullName>
    </submittedName>
</protein>
<dbReference type="EnsemblMetazoa" id="CJA09147.1">
    <property type="protein sequence ID" value="CJA09147.1"/>
    <property type="gene ID" value="WBGene00128351"/>
</dbReference>
<sequence>MAAPLVSTFKIELDLLNKDAVFDTSLKEHYSCSKYVTRGVETLRLTHARILELDASNHNKIIGNHLCTFTKPPVDTLYKTDCQYNGVATFNNFVLMISVTAIKPMLLGQIEYRYSNKVMQLEQFMAPSQLKDAKFNHEHHIIPIRIKLVGANGKNREIKFSKCHDVYPSSMINDHGLFAFVWDEKKASTLGWNRMYFDPAGLGESVMV</sequence>
<keyword evidence="2" id="KW-1185">Reference proteome</keyword>
<proteinExistence type="predicted"/>
<dbReference type="Proteomes" id="UP000005237">
    <property type="component" value="Unassembled WGS sequence"/>
</dbReference>
<reference evidence="2" key="1">
    <citation type="submission" date="2010-08" db="EMBL/GenBank/DDBJ databases">
        <authorList>
            <consortium name="Caenorhabditis japonica Sequencing Consortium"/>
            <person name="Wilson R.K."/>
        </authorList>
    </citation>
    <scope>NUCLEOTIDE SEQUENCE [LARGE SCALE GENOMIC DNA]</scope>
    <source>
        <strain evidence="2">DF5081</strain>
    </source>
</reference>
<name>A0A8R1HXN5_CAEJA</name>
<evidence type="ECO:0000313" key="2">
    <source>
        <dbReference type="Proteomes" id="UP000005237"/>
    </source>
</evidence>